<proteinExistence type="inferred from homology"/>
<evidence type="ECO:0000256" key="3">
    <source>
        <dbReference type="ARBA" id="ARBA00022606"/>
    </source>
</evidence>
<keyword evidence="4 10" id="KW-0812">Transmembrane</keyword>
<evidence type="ECO:0000256" key="10">
    <source>
        <dbReference type="RuleBase" id="RU351113"/>
    </source>
</evidence>
<dbReference type="GO" id="GO:0007165">
    <property type="term" value="P:signal transduction"/>
    <property type="evidence" value="ECO:0007669"/>
    <property type="project" value="UniProtKB-KW"/>
</dbReference>
<evidence type="ECO:0000256" key="8">
    <source>
        <dbReference type="ARBA" id="ARBA00023170"/>
    </source>
</evidence>
<comment type="caution">
    <text evidence="10">Lacks conserved residue(s) required for the propagation of feature annotation.</text>
</comment>
<gene>
    <name evidence="11" type="ORF">CALMAC_LOCUS13937</name>
</gene>
<dbReference type="Proteomes" id="UP000410492">
    <property type="component" value="Unassembled WGS sequence"/>
</dbReference>
<keyword evidence="9 10" id="KW-0807">Transducer</keyword>
<evidence type="ECO:0000256" key="6">
    <source>
        <dbReference type="ARBA" id="ARBA00022989"/>
    </source>
</evidence>
<evidence type="ECO:0000256" key="1">
    <source>
        <dbReference type="ARBA" id="ARBA00004651"/>
    </source>
</evidence>
<evidence type="ECO:0000256" key="7">
    <source>
        <dbReference type="ARBA" id="ARBA00023136"/>
    </source>
</evidence>
<keyword evidence="5 10" id="KW-0552">Olfaction</keyword>
<feature type="transmembrane region" description="Helical" evidence="10">
    <location>
        <begin position="146"/>
        <end position="167"/>
    </location>
</feature>
<evidence type="ECO:0000313" key="11">
    <source>
        <dbReference type="EMBL" id="VEN54474.1"/>
    </source>
</evidence>
<keyword evidence="2" id="KW-1003">Cell membrane</keyword>
<dbReference type="EMBL" id="CAACVG010009895">
    <property type="protein sequence ID" value="VEN54474.1"/>
    <property type="molecule type" value="Genomic_DNA"/>
</dbReference>
<sequence>MFTRVYQGSVKAAAVEHSIKKNDYTGLLLRFSKWLLHPVAFWPCADLPNWIRRTVYGCAILVCGFIYVGLISHLLQYFSDYKRSMDDISSLSTVFQTVVKLTILLQHSGTLKQILLTTLNSYWPNFFEPELDGMLKKLYKQQMYTVVYLLFCALLFSAVFLLSPLVATEREIPYKSIYPFDWTATPMYQITYALHFISINLVDWIVVGFDSLFMGICFGLTCQYILLGRMFLELGNQRSPLLNGQYSMTQCCPDRGTLVMCIKHMQLLSKTTENVEKVFNLAAAFQLGSSVVAICVSSFIATRDDVDATQIISMSSYLIGHLVQLFIYCNVGNELHFQSSQLSESIYTSRWNEVNCLKLKKDLVFVLMKSQVPAKITAFKVLTLNYETL</sequence>
<evidence type="ECO:0000256" key="4">
    <source>
        <dbReference type="ARBA" id="ARBA00022692"/>
    </source>
</evidence>
<name>A0A653D304_CALMS</name>
<dbReference type="AlphaFoldDB" id="A0A653D304"/>
<dbReference type="GO" id="GO:0005886">
    <property type="term" value="C:plasma membrane"/>
    <property type="evidence" value="ECO:0007669"/>
    <property type="project" value="UniProtKB-SubCell"/>
</dbReference>
<evidence type="ECO:0000256" key="9">
    <source>
        <dbReference type="ARBA" id="ARBA00023224"/>
    </source>
</evidence>
<keyword evidence="8 10" id="KW-0675">Receptor</keyword>
<feature type="transmembrane region" description="Helical" evidence="10">
    <location>
        <begin position="213"/>
        <end position="232"/>
    </location>
</feature>
<evidence type="ECO:0000256" key="5">
    <source>
        <dbReference type="ARBA" id="ARBA00022725"/>
    </source>
</evidence>
<dbReference type="OrthoDB" id="6743260at2759"/>
<dbReference type="GO" id="GO:0004984">
    <property type="term" value="F:olfactory receptor activity"/>
    <property type="evidence" value="ECO:0007669"/>
    <property type="project" value="InterPro"/>
</dbReference>
<feature type="transmembrane region" description="Helical" evidence="10">
    <location>
        <begin position="278"/>
        <end position="301"/>
    </location>
</feature>
<dbReference type="InterPro" id="IPR004117">
    <property type="entry name" value="7tm6_olfct_rcpt"/>
</dbReference>
<keyword evidence="12" id="KW-1185">Reference proteome</keyword>
<dbReference type="PANTHER" id="PTHR21137">
    <property type="entry name" value="ODORANT RECEPTOR"/>
    <property type="match status" value="1"/>
</dbReference>
<dbReference type="GO" id="GO:0005549">
    <property type="term" value="F:odorant binding"/>
    <property type="evidence" value="ECO:0007669"/>
    <property type="project" value="InterPro"/>
</dbReference>
<keyword evidence="7 10" id="KW-0472">Membrane</keyword>
<dbReference type="Pfam" id="PF02949">
    <property type="entry name" value="7tm_6"/>
    <property type="match status" value="1"/>
</dbReference>
<evidence type="ECO:0000256" key="2">
    <source>
        <dbReference type="ARBA" id="ARBA00022475"/>
    </source>
</evidence>
<keyword evidence="6 10" id="KW-1133">Transmembrane helix</keyword>
<dbReference type="PANTHER" id="PTHR21137:SF35">
    <property type="entry name" value="ODORANT RECEPTOR 19A-RELATED"/>
    <property type="match status" value="1"/>
</dbReference>
<organism evidence="11 12">
    <name type="scientific">Callosobruchus maculatus</name>
    <name type="common">Southern cowpea weevil</name>
    <name type="synonym">Pulse bruchid</name>
    <dbReference type="NCBI Taxonomy" id="64391"/>
    <lineage>
        <taxon>Eukaryota</taxon>
        <taxon>Metazoa</taxon>
        <taxon>Ecdysozoa</taxon>
        <taxon>Arthropoda</taxon>
        <taxon>Hexapoda</taxon>
        <taxon>Insecta</taxon>
        <taxon>Pterygota</taxon>
        <taxon>Neoptera</taxon>
        <taxon>Endopterygota</taxon>
        <taxon>Coleoptera</taxon>
        <taxon>Polyphaga</taxon>
        <taxon>Cucujiformia</taxon>
        <taxon>Chrysomeloidea</taxon>
        <taxon>Chrysomelidae</taxon>
        <taxon>Bruchinae</taxon>
        <taxon>Bruchini</taxon>
        <taxon>Callosobruchus</taxon>
    </lineage>
</organism>
<protein>
    <recommendedName>
        <fullName evidence="10">Odorant receptor</fullName>
    </recommendedName>
</protein>
<feature type="transmembrane region" description="Helical" evidence="10">
    <location>
        <begin position="54"/>
        <end position="75"/>
    </location>
</feature>
<comment type="similarity">
    <text evidence="10">Belongs to the insect chemoreceptor superfamily. Heteromeric odorant receptor channel (TC 1.A.69) family.</text>
</comment>
<evidence type="ECO:0000313" key="12">
    <source>
        <dbReference type="Proteomes" id="UP000410492"/>
    </source>
</evidence>
<keyword evidence="3 10" id="KW-0716">Sensory transduction</keyword>
<reference evidence="11 12" key="1">
    <citation type="submission" date="2019-01" db="EMBL/GenBank/DDBJ databases">
        <authorList>
            <person name="Sayadi A."/>
        </authorList>
    </citation>
    <scope>NUCLEOTIDE SEQUENCE [LARGE SCALE GENOMIC DNA]</scope>
</reference>
<comment type="subcellular location">
    <subcellularLocation>
        <location evidence="1 10">Cell membrane</location>
        <topology evidence="1 10">Multi-pass membrane protein</topology>
    </subcellularLocation>
</comment>
<accession>A0A653D304</accession>